<keyword evidence="4" id="KW-1185">Reference proteome</keyword>
<dbReference type="Pfam" id="PF09471">
    <property type="entry name" value="Peptidase_M64"/>
    <property type="match status" value="1"/>
</dbReference>
<dbReference type="InterPro" id="IPR019026">
    <property type="entry name" value="Peptidase_M64_IgA"/>
</dbReference>
<feature type="chain" id="PRO_5022082706" evidence="2">
    <location>
        <begin position="20"/>
        <end position="544"/>
    </location>
</feature>
<evidence type="ECO:0000256" key="1">
    <source>
        <dbReference type="SAM" id="MobiDB-lite"/>
    </source>
</evidence>
<sequence>MMSYMAPILTLALFGEVLGHAGHGHSPIVLAESGQQPLRALPPPPPMELRSLMAHGPSENRIDLVFFADGYLASEKAAFFGDAMMLAEGLVAGNKTYGSVEPLLNMWAAFTASAESGIGWGGVPKNTTYGLYRDGTELRAVYVGKPDVNVAACKALGTQCDFPIILGNSPLYGGLESRHNEGATTITNSPANGVLVLRHELGHSIPWVGEEYDGGDGYYGANTASSTREVPWAHWLVNEVGGGEVGGATDVDGAALSPDDDALSSEGERSATPRVERSVMPFQAYPWTLLNTSAPWSATFPSSGAYARALVRFSLSGLPLASDARVLLDGRDLGWVPRAGIGMDRWHYDIYVPGRLGEGEHELVFELLEEEREGEAQLCNMEVLEFGEEDEFDARPGVYGLFPTFDDQNATRFRPTNEDCLMRLVTAPGFCNVCLESLWLTLLAQVDLIDGVDETCGPEGVHAIDLRLVALGQLREKDIGVKERYTVTWSKDDAVMESLTDAMAIAVRNGETWTVDVAFSTEEVRKDEEGRLLSTRTVTTSHCA</sequence>
<dbReference type="OrthoDB" id="2961863at2759"/>
<keyword evidence="2" id="KW-0732">Signal</keyword>
<feature type="region of interest" description="Disordered" evidence="1">
    <location>
        <begin position="247"/>
        <end position="273"/>
    </location>
</feature>
<protein>
    <submittedName>
        <fullName evidence="3">IgA peptidase M64-domain-containing protein</fullName>
    </submittedName>
</protein>
<organism evidence="3 4">
    <name type="scientific">Schizophyllum amplum</name>
    <dbReference type="NCBI Taxonomy" id="97359"/>
    <lineage>
        <taxon>Eukaryota</taxon>
        <taxon>Fungi</taxon>
        <taxon>Dikarya</taxon>
        <taxon>Basidiomycota</taxon>
        <taxon>Agaricomycotina</taxon>
        <taxon>Agaricomycetes</taxon>
        <taxon>Agaricomycetidae</taxon>
        <taxon>Agaricales</taxon>
        <taxon>Schizophyllaceae</taxon>
        <taxon>Schizophyllum</taxon>
    </lineage>
</organism>
<dbReference type="InterPro" id="IPR024079">
    <property type="entry name" value="MetalloPept_cat_dom_sf"/>
</dbReference>
<dbReference type="GO" id="GO:0008237">
    <property type="term" value="F:metallopeptidase activity"/>
    <property type="evidence" value="ECO:0007669"/>
    <property type="project" value="InterPro"/>
</dbReference>
<comment type="caution">
    <text evidence="3">The sequence shown here is derived from an EMBL/GenBank/DDBJ whole genome shotgun (WGS) entry which is preliminary data.</text>
</comment>
<dbReference type="Proteomes" id="UP000320762">
    <property type="component" value="Unassembled WGS sequence"/>
</dbReference>
<feature type="signal peptide" evidence="2">
    <location>
        <begin position="1"/>
        <end position="19"/>
    </location>
</feature>
<proteinExistence type="predicted"/>
<dbReference type="EMBL" id="VDMD01000014">
    <property type="protein sequence ID" value="TRM62161.1"/>
    <property type="molecule type" value="Genomic_DNA"/>
</dbReference>
<evidence type="ECO:0000256" key="2">
    <source>
        <dbReference type="SAM" id="SignalP"/>
    </source>
</evidence>
<dbReference type="Gene3D" id="3.40.390.10">
    <property type="entry name" value="Collagenase (Catalytic Domain)"/>
    <property type="match status" value="1"/>
</dbReference>
<name>A0A550CBH6_9AGAR</name>
<evidence type="ECO:0000313" key="3">
    <source>
        <dbReference type="EMBL" id="TRM62161.1"/>
    </source>
</evidence>
<accession>A0A550CBH6</accession>
<gene>
    <name evidence="3" type="ORF">BD626DRAFT_596670</name>
</gene>
<evidence type="ECO:0000313" key="4">
    <source>
        <dbReference type="Proteomes" id="UP000320762"/>
    </source>
</evidence>
<reference evidence="3 4" key="1">
    <citation type="journal article" date="2019" name="New Phytol.">
        <title>Comparative genomics reveals unique wood-decay strategies and fruiting body development in the Schizophyllaceae.</title>
        <authorList>
            <person name="Almasi E."/>
            <person name="Sahu N."/>
            <person name="Krizsan K."/>
            <person name="Balint B."/>
            <person name="Kovacs G.M."/>
            <person name="Kiss B."/>
            <person name="Cseklye J."/>
            <person name="Drula E."/>
            <person name="Henrissat B."/>
            <person name="Nagy I."/>
            <person name="Chovatia M."/>
            <person name="Adam C."/>
            <person name="LaButti K."/>
            <person name="Lipzen A."/>
            <person name="Riley R."/>
            <person name="Grigoriev I.V."/>
            <person name="Nagy L.G."/>
        </authorList>
    </citation>
    <scope>NUCLEOTIDE SEQUENCE [LARGE SCALE GENOMIC DNA]</scope>
    <source>
        <strain evidence="3 4">NL-1724</strain>
    </source>
</reference>
<dbReference type="AlphaFoldDB" id="A0A550CBH6"/>